<organism evidence="1 2">
    <name type="scientific">Prorocentrum cordatum</name>
    <dbReference type="NCBI Taxonomy" id="2364126"/>
    <lineage>
        <taxon>Eukaryota</taxon>
        <taxon>Sar</taxon>
        <taxon>Alveolata</taxon>
        <taxon>Dinophyceae</taxon>
        <taxon>Prorocentrales</taxon>
        <taxon>Prorocentraceae</taxon>
        <taxon>Prorocentrum</taxon>
    </lineage>
</organism>
<protein>
    <submittedName>
        <fullName evidence="1">Uncharacterized protein</fullName>
    </submittedName>
</protein>
<keyword evidence="2" id="KW-1185">Reference proteome</keyword>
<feature type="non-terminal residue" evidence="1">
    <location>
        <position position="1"/>
    </location>
</feature>
<comment type="caution">
    <text evidence="1">The sequence shown here is derived from an EMBL/GenBank/DDBJ whole genome shotgun (WGS) entry which is preliminary data.</text>
</comment>
<dbReference type="EMBL" id="CAUYUJ010005255">
    <property type="protein sequence ID" value="CAK0812924.1"/>
    <property type="molecule type" value="Genomic_DNA"/>
</dbReference>
<sequence>EADEADQPLLEELRAEIRSCHFRARDRQVGRTSGKCPHANDEEDDSSVVGRLFEVAASQERRHVPAAPSLCRFR</sequence>
<evidence type="ECO:0000313" key="2">
    <source>
        <dbReference type="Proteomes" id="UP001189429"/>
    </source>
</evidence>
<name>A0ABN9R2H9_9DINO</name>
<feature type="non-terminal residue" evidence="1">
    <location>
        <position position="74"/>
    </location>
</feature>
<accession>A0ABN9R2H9</accession>
<reference evidence="1" key="1">
    <citation type="submission" date="2023-10" db="EMBL/GenBank/DDBJ databases">
        <authorList>
            <person name="Chen Y."/>
            <person name="Shah S."/>
            <person name="Dougan E. K."/>
            <person name="Thang M."/>
            <person name="Chan C."/>
        </authorList>
    </citation>
    <scope>NUCLEOTIDE SEQUENCE [LARGE SCALE GENOMIC DNA]</scope>
</reference>
<proteinExistence type="predicted"/>
<evidence type="ECO:0000313" key="1">
    <source>
        <dbReference type="EMBL" id="CAK0812924.1"/>
    </source>
</evidence>
<gene>
    <name evidence="1" type="ORF">PCOR1329_LOCUS17048</name>
</gene>
<dbReference type="Proteomes" id="UP001189429">
    <property type="component" value="Unassembled WGS sequence"/>
</dbReference>